<proteinExistence type="predicted"/>
<keyword evidence="2 8" id="KW-0812">Transmembrane</keyword>
<dbReference type="InterPro" id="IPR017452">
    <property type="entry name" value="GPCR_Rhodpsn_7TM"/>
</dbReference>
<feature type="domain" description="G-protein coupled receptors family 1 profile" evidence="9">
    <location>
        <begin position="59"/>
        <end position="351"/>
    </location>
</feature>
<feature type="transmembrane region" description="Helical" evidence="8">
    <location>
        <begin position="45"/>
        <end position="69"/>
    </location>
</feature>
<evidence type="ECO:0000256" key="2">
    <source>
        <dbReference type="ARBA" id="ARBA00022692"/>
    </source>
</evidence>
<reference key="2">
    <citation type="submission" date="2011-10" db="EMBL/GenBank/DDBJ databases">
        <title>The genome and transcriptome sequence of Clonorchis sinensis provide insights into the carcinogenic liver fluke.</title>
        <authorList>
            <person name="Wang X."/>
            <person name="Huang Y."/>
            <person name="Chen W."/>
            <person name="Liu H."/>
            <person name="Guo L."/>
            <person name="Chen Y."/>
            <person name="Luo F."/>
            <person name="Zhou W."/>
            <person name="Sun J."/>
            <person name="Mao Q."/>
            <person name="Liang P."/>
            <person name="Zhou C."/>
            <person name="Tian Y."/>
            <person name="Men J."/>
            <person name="Lv X."/>
            <person name="Huang L."/>
            <person name="Zhou J."/>
            <person name="Hu Y."/>
            <person name="Li R."/>
            <person name="Zhang F."/>
            <person name="Lei H."/>
            <person name="Li X."/>
            <person name="Hu X."/>
            <person name="Liang C."/>
            <person name="Xu J."/>
            <person name="Wu Z."/>
            <person name="Yu X."/>
        </authorList>
    </citation>
    <scope>NUCLEOTIDE SEQUENCE</scope>
    <source>
        <strain>Henan</strain>
    </source>
</reference>
<evidence type="ECO:0000313" key="11">
    <source>
        <dbReference type="Proteomes" id="UP000008909"/>
    </source>
</evidence>
<evidence type="ECO:0000313" key="10">
    <source>
        <dbReference type="EMBL" id="GAA56180.1"/>
    </source>
</evidence>
<evidence type="ECO:0000256" key="4">
    <source>
        <dbReference type="ARBA" id="ARBA00023040"/>
    </source>
</evidence>
<evidence type="ECO:0000256" key="1">
    <source>
        <dbReference type="ARBA" id="ARBA00004141"/>
    </source>
</evidence>
<dbReference type="InterPro" id="IPR000276">
    <property type="entry name" value="GPCR_Rhodpsn"/>
</dbReference>
<dbReference type="SUPFAM" id="SSF81321">
    <property type="entry name" value="Family A G protein-coupled receptor-like"/>
    <property type="match status" value="1"/>
</dbReference>
<evidence type="ECO:0000256" key="5">
    <source>
        <dbReference type="ARBA" id="ARBA00023136"/>
    </source>
</evidence>
<feature type="transmembrane region" description="Helical" evidence="8">
    <location>
        <begin position="236"/>
        <end position="258"/>
    </location>
</feature>
<dbReference type="EMBL" id="DF144177">
    <property type="protein sequence ID" value="GAA56180.1"/>
    <property type="molecule type" value="Genomic_DNA"/>
</dbReference>
<gene>
    <name evidence="10" type="ORF">CLF_110206</name>
</gene>
<dbReference type="CDD" id="cd00637">
    <property type="entry name" value="7tm_classA_rhodopsin-like"/>
    <property type="match status" value="1"/>
</dbReference>
<feature type="transmembrane region" description="Helical" evidence="8">
    <location>
        <begin position="331"/>
        <end position="350"/>
    </location>
</feature>
<keyword evidence="5 8" id="KW-0472">Membrane</keyword>
<evidence type="ECO:0000259" key="9">
    <source>
        <dbReference type="PROSITE" id="PS50262"/>
    </source>
</evidence>
<comment type="subcellular location">
    <subcellularLocation>
        <location evidence="1">Membrane</location>
        <topology evidence="1">Multi-pass membrane protein</topology>
    </subcellularLocation>
</comment>
<dbReference type="PROSITE" id="PS50262">
    <property type="entry name" value="G_PROTEIN_RECEP_F1_2"/>
    <property type="match status" value="1"/>
</dbReference>
<evidence type="ECO:0000256" key="7">
    <source>
        <dbReference type="ARBA" id="ARBA00023224"/>
    </source>
</evidence>
<protein>
    <recommendedName>
        <fullName evidence="9">G-protein coupled receptors family 1 profile domain-containing protein</fullName>
    </recommendedName>
</protein>
<dbReference type="PANTHER" id="PTHR24243:SF230">
    <property type="entry name" value="G-PROTEIN COUPLED RECEPTORS FAMILY 1 PROFILE DOMAIN-CONTAINING PROTEIN"/>
    <property type="match status" value="1"/>
</dbReference>
<feature type="transmembrane region" description="Helical" evidence="8">
    <location>
        <begin position="104"/>
        <end position="125"/>
    </location>
</feature>
<dbReference type="Proteomes" id="UP000008909">
    <property type="component" value="Unassembled WGS sequence"/>
</dbReference>
<feature type="transmembrane region" description="Helical" evidence="8">
    <location>
        <begin position="145"/>
        <end position="164"/>
    </location>
</feature>
<reference evidence="10" key="1">
    <citation type="journal article" date="2011" name="Genome Biol.">
        <title>The draft genome of the carcinogenic human liver fluke Clonorchis sinensis.</title>
        <authorList>
            <person name="Wang X."/>
            <person name="Chen W."/>
            <person name="Huang Y."/>
            <person name="Sun J."/>
            <person name="Men J."/>
            <person name="Liu H."/>
            <person name="Luo F."/>
            <person name="Guo L."/>
            <person name="Lv X."/>
            <person name="Deng C."/>
            <person name="Zhou C."/>
            <person name="Fan Y."/>
            <person name="Li X."/>
            <person name="Huang L."/>
            <person name="Hu Y."/>
            <person name="Liang C."/>
            <person name="Hu X."/>
            <person name="Xu J."/>
            <person name="Yu X."/>
        </authorList>
    </citation>
    <scope>NUCLEOTIDE SEQUENCE [LARGE SCALE GENOMIC DNA]</scope>
    <source>
        <strain evidence="10">Henan</strain>
    </source>
</reference>
<feature type="transmembrane region" description="Helical" evidence="8">
    <location>
        <begin position="184"/>
        <end position="207"/>
    </location>
</feature>
<keyword evidence="3 8" id="KW-1133">Transmembrane helix</keyword>
<dbReference type="PANTHER" id="PTHR24243">
    <property type="entry name" value="G-PROTEIN COUPLED RECEPTOR"/>
    <property type="match status" value="1"/>
</dbReference>
<dbReference type="GO" id="GO:0004930">
    <property type="term" value="F:G protein-coupled receptor activity"/>
    <property type="evidence" value="ECO:0007669"/>
    <property type="project" value="UniProtKB-KW"/>
</dbReference>
<name>G7YTA0_CLOSI</name>
<sequence>MTNWFRKTALFLKYKMWRCGPHNYFVIVMDNHSIDEISAPHRIGFITYSIILLVFGTVGNVLLLATVLYKNVRRSSPESRTEVPSNATVATSKHQGHVSIADKLLIMLTLSDLFCLWVLVLRYTVNLLTFGELRSASQFACLFHTYLSMCLSNLSIVFLCIFCVHRTAVIIWPFAIHTWLTGRCLNICLAVSTVAIFLKHIPVFFIFGLQDTGTQKKCDTTGEMPFIEQGYVYCEFITHCVLGYLILIVSNVCMCIALRKRHAQGFPLTLPATSGENRGNILCKSSRSKNVAYVIALFSLLQLITSIPFFIVIELSSYVGVKLVPENQRLFVYFTLLLAMFTNNAINYYVMVGISSKFRADTRKLFEFLCCLRFRKSVSTKYFRAEPKVA</sequence>
<evidence type="ECO:0000256" key="6">
    <source>
        <dbReference type="ARBA" id="ARBA00023170"/>
    </source>
</evidence>
<evidence type="ECO:0000256" key="8">
    <source>
        <dbReference type="SAM" id="Phobius"/>
    </source>
</evidence>
<dbReference type="Pfam" id="PF00001">
    <property type="entry name" value="7tm_1"/>
    <property type="match status" value="1"/>
</dbReference>
<evidence type="ECO:0000256" key="3">
    <source>
        <dbReference type="ARBA" id="ARBA00022989"/>
    </source>
</evidence>
<keyword evidence="4" id="KW-0297">G-protein coupled receptor</keyword>
<keyword evidence="7" id="KW-0807">Transducer</keyword>
<dbReference type="GO" id="GO:0005886">
    <property type="term" value="C:plasma membrane"/>
    <property type="evidence" value="ECO:0007669"/>
    <property type="project" value="TreeGrafter"/>
</dbReference>
<organism evidence="10 11">
    <name type="scientific">Clonorchis sinensis</name>
    <name type="common">Chinese liver fluke</name>
    <dbReference type="NCBI Taxonomy" id="79923"/>
    <lineage>
        <taxon>Eukaryota</taxon>
        <taxon>Metazoa</taxon>
        <taxon>Spiralia</taxon>
        <taxon>Lophotrochozoa</taxon>
        <taxon>Platyhelminthes</taxon>
        <taxon>Trematoda</taxon>
        <taxon>Digenea</taxon>
        <taxon>Opisthorchiida</taxon>
        <taxon>Opisthorchiata</taxon>
        <taxon>Opisthorchiidae</taxon>
        <taxon>Clonorchis</taxon>
    </lineage>
</organism>
<dbReference type="AlphaFoldDB" id="G7YTA0"/>
<accession>G7YTA0</accession>
<keyword evidence="11" id="KW-1185">Reference proteome</keyword>
<keyword evidence="6" id="KW-0675">Receptor</keyword>
<feature type="transmembrane region" description="Helical" evidence="8">
    <location>
        <begin position="291"/>
        <end position="311"/>
    </location>
</feature>
<dbReference type="Gene3D" id="1.20.1070.10">
    <property type="entry name" value="Rhodopsin 7-helix transmembrane proteins"/>
    <property type="match status" value="1"/>
</dbReference>